<dbReference type="Gene3D" id="2.70.98.10">
    <property type="match status" value="1"/>
</dbReference>
<comment type="catalytic activity">
    <reaction evidence="1">
        <text>alpha-D-glucose 6-phosphate = beta-D-glucose 6-phosphate</text>
        <dbReference type="Rhea" id="RHEA:16249"/>
        <dbReference type="ChEBI" id="CHEBI:58225"/>
        <dbReference type="ChEBI" id="CHEBI:58247"/>
        <dbReference type="EC" id="5.1.3.15"/>
    </reaction>
</comment>
<evidence type="ECO:0000313" key="5">
    <source>
        <dbReference type="EMBL" id="MFC3914499.1"/>
    </source>
</evidence>
<dbReference type="GO" id="GO:0016853">
    <property type="term" value="F:isomerase activity"/>
    <property type="evidence" value="ECO:0007669"/>
    <property type="project" value="UniProtKB-KW"/>
</dbReference>
<dbReference type="Proteomes" id="UP001595692">
    <property type="component" value="Unassembled WGS sequence"/>
</dbReference>
<proteinExistence type="inferred from homology"/>
<dbReference type="InterPro" id="IPR011013">
    <property type="entry name" value="Gal_mutarotase_sf_dom"/>
</dbReference>
<name>A0ABV8CR69_9GAMM</name>
<protein>
    <recommendedName>
        <fullName evidence="4">Putative glucose-6-phosphate 1-epimerase</fullName>
        <ecNumber evidence="4">5.1.3.15</ecNumber>
    </recommendedName>
</protein>
<accession>A0ABV8CR69</accession>
<comment type="similarity">
    <text evidence="2 4">Belongs to the glucose-6-phosphate 1-epimerase family.</text>
</comment>
<dbReference type="RefSeq" id="WP_377153435.1">
    <property type="nucleotide sequence ID" value="NZ_JBHSAF010000014.1"/>
</dbReference>
<keyword evidence="6" id="KW-1185">Reference proteome</keyword>
<dbReference type="InterPro" id="IPR008183">
    <property type="entry name" value="Aldose_1/G6P_1-epimerase"/>
</dbReference>
<dbReference type="EC" id="5.1.3.15" evidence="4"/>
<evidence type="ECO:0000256" key="1">
    <source>
        <dbReference type="ARBA" id="ARBA00001096"/>
    </source>
</evidence>
<dbReference type="PANTHER" id="PTHR11122">
    <property type="entry name" value="APOSPORY-ASSOCIATED PROTEIN C-RELATED"/>
    <property type="match status" value="1"/>
</dbReference>
<dbReference type="PIRSF" id="PIRSF016020">
    <property type="entry name" value="PHexose_mutarotase"/>
    <property type="match status" value="1"/>
</dbReference>
<organism evidence="5 6">
    <name type="scientific">Pseudaeromonas sharmana</name>
    <dbReference type="NCBI Taxonomy" id="328412"/>
    <lineage>
        <taxon>Bacteria</taxon>
        <taxon>Pseudomonadati</taxon>
        <taxon>Pseudomonadota</taxon>
        <taxon>Gammaproteobacteria</taxon>
        <taxon>Aeromonadales</taxon>
        <taxon>Aeromonadaceae</taxon>
        <taxon>Pseudaeromonas</taxon>
    </lineage>
</organism>
<reference evidence="6" key="1">
    <citation type="journal article" date="2019" name="Int. J. Syst. Evol. Microbiol.">
        <title>The Global Catalogue of Microorganisms (GCM) 10K type strain sequencing project: providing services to taxonomists for standard genome sequencing and annotation.</title>
        <authorList>
            <consortium name="The Broad Institute Genomics Platform"/>
            <consortium name="The Broad Institute Genome Sequencing Center for Infectious Disease"/>
            <person name="Wu L."/>
            <person name="Ma J."/>
        </authorList>
    </citation>
    <scope>NUCLEOTIDE SEQUENCE [LARGE SCALE GENOMIC DNA]</scope>
    <source>
        <strain evidence="6">CCUG 54939</strain>
    </source>
</reference>
<keyword evidence="3 4" id="KW-0413">Isomerase</keyword>
<dbReference type="InterPro" id="IPR025532">
    <property type="entry name" value="G6P_1-epimerase"/>
</dbReference>
<dbReference type="Pfam" id="PF01263">
    <property type="entry name" value="Aldose_epim"/>
    <property type="match status" value="1"/>
</dbReference>
<dbReference type="CDD" id="cd09020">
    <property type="entry name" value="D-hex-6-P-epi_like"/>
    <property type="match status" value="1"/>
</dbReference>
<evidence type="ECO:0000313" key="6">
    <source>
        <dbReference type="Proteomes" id="UP001595692"/>
    </source>
</evidence>
<dbReference type="EMBL" id="JBHSAF010000014">
    <property type="protein sequence ID" value="MFC3914499.1"/>
    <property type="molecule type" value="Genomic_DNA"/>
</dbReference>
<evidence type="ECO:0000256" key="2">
    <source>
        <dbReference type="ARBA" id="ARBA00005866"/>
    </source>
</evidence>
<dbReference type="SUPFAM" id="SSF74650">
    <property type="entry name" value="Galactose mutarotase-like"/>
    <property type="match status" value="1"/>
</dbReference>
<evidence type="ECO:0000256" key="4">
    <source>
        <dbReference type="PIRNR" id="PIRNR016020"/>
    </source>
</evidence>
<dbReference type="PANTHER" id="PTHR11122:SF13">
    <property type="entry name" value="GLUCOSE-6-PHOSPHATE 1-EPIMERASE"/>
    <property type="match status" value="1"/>
</dbReference>
<evidence type="ECO:0000256" key="3">
    <source>
        <dbReference type="ARBA" id="ARBA00023235"/>
    </source>
</evidence>
<gene>
    <name evidence="5" type="ORF">ACFOSS_13615</name>
</gene>
<comment type="caution">
    <text evidence="5">The sequence shown here is derived from an EMBL/GenBank/DDBJ whole genome shotgun (WGS) entry which is preliminary data.</text>
</comment>
<dbReference type="InterPro" id="IPR014718">
    <property type="entry name" value="GH-type_carb-bd"/>
</dbReference>
<sequence>MQEQLQLTTLRQLTASVTLARNAAGMEFLVVKRQESEAIISLFGAHVLHYAPAGESPWLWLSKDAILDGSRGIRGGIPLCWPWFGPAPARVGAGKPQHGFARSMHWQLDGINDLQESTLLHMSLHASDESRAIWPHNFTLELDICISNELTLLLNSINTDSTSWCYSGALHTYFESVATEQVHIDGIGAIYADKLQQGKQCEEQAFALTGPVDRVYLHPEHQVLLRTGTTDLLLDNHNADSIVVWNPWHQGAAGMVDFDNEGWKTMICVETAITAADGVEVAPDEQHLLGVTIKRNG</sequence>